<keyword evidence="2" id="KW-1185">Reference proteome</keyword>
<dbReference type="AlphaFoldDB" id="A0A8J4F1L9"/>
<comment type="caution">
    <text evidence="1">The sequence shown here is derived from an EMBL/GenBank/DDBJ whole genome shotgun (WGS) entry which is preliminary data.</text>
</comment>
<dbReference type="EMBL" id="BNCO01000024">
    <property type="protein sequence ID" value="GIL56272.1"/>
    <property type="molecule type" value="Genomic_DNA"/>
</dbReference>
<evidence type="ECO:0000313" key="2">
    <source>
        <dbReference type="Proteomes" id="UP000747399"/>
    </source>
</evidence>
<reference evidence="1" key="1">
    <citation type="journal article" date="2021" name="Proc. Natl. Acad. Sci. U.S.A.">
        <title>Three genomes in the algal genus Volvox reveal the fate of a haploid sex-determining region after a transition to homothallism.</title>
        <authorList>
            <person name="Yamamoto K."/>
            <person name="Hamaji T."/>
            <person name="Kawai-Toyooka H."/>
            <person name="Matsuzaki R."/>
            <person name="Takahashi F."/>
            <person name="Nishimura Y."/>
            <person name="Kawachi M."/>
            <person name="Noguchi H."/>
            <person name="Minakuchi Y."/>
            <person name="Umen J.G."/>
            <person name="Toyoda A."/>
            <person name="Nozaki H."/>
        </authorList>
    </citation>
    <scope>NUCLEOTIDE SEQUENCE</scope>
    <source>
        <strain evidence="1">NIES-3780</strain>
    </source>
</reference>
<gene>
    <name evidence="1" type="ORF">Vafri_11622</name>
</gene>
<accession>A0A8J4F1L9</accession>
<sequence length="148" mass="17277">MRVLMERLSNRPKAQVFDRAEVNEERLFSEYYGRARSRVSYYMLVMYEMEGQGMVPYIAKLRFFLKLPIVPDGPTTVQEASRLAVVELVRARMEGELYVTDHGSESYKHYAVSATTLKGRIEKLVTAVPMNEARGRQYYMTYCHMAER</sequence>
<proteinExistence type="predicted"/>
<dbReference type="Proteomes" id="UP000747399">
    <property type="component" value="Unassembled WGS sequence"/>
</dbReference>
<evidence type="ECO:0000313" key="1">
    <source>
        <dbReference type="EMBL" id="GIL56272.1"/>
    </source>
</evidence>
<name>A0A8J4F1L9_9CHLO</name>
<organism evidence="1 2">
    <name type="scientific">Volvox africanus</name>
    <dbReference type="NCBI Taxonomy" id="51714"/>
    <lineage>
        <taxon>Eukaryota</taxon>
        <taxon>Viridiplantae</taxon>
        <taxon>Chlorophyta</taxon>
        <taxon>core chlorophytes</taxon>
        <taxon>Chlorophyceae</taxon>
        <taxon>CS clade</taxon>
        <taxon>Chlamydomonadales</taxon>
        <taxon>Volvocaceae</taxon>
        <taxon>Volvox</taxon>
    </lineage>
</organism>
<protein>
    <submittedName>
        <fullName evidence="1">Uncharacterized protein</fullName>
    </submittedName>
</protein>